<evidence type="ECO:0000256" key="5">
    <source>
        <dbReference type="ARBA" id="ARBA00022982"/>
    </source>
</evidence>
<gene>
    <name evidence="10" type="ORF">ACHAXA_010529</name>
</gene>
<dbReference type="PANTHER" id="PTHR23426">
    <property type="entry name" value="FERREDOXIN/ADRENODOXIN"/>
    <property type="match status" value="1"/>
</dbReference>
<dbReference type="Proteomes" id="UP001530377">
    <property type="component" value="Unassembled WGS sequence"/>
</dbReference>
<dbReference type="AlphaFoldDB" id="A0ABD3SPV1"/>
<comment type="cofactor">
    <cofactor evidence="8">
        <name>[2Fe-2S] cluster</name>
        <dbReference type="ChEBI" id="CHEBI:190135"/>
    </cofactor>
</comment>
<sequence length="188" mass="20489">MFIRARTGAYRRSKCLVLSKSRPTIAPECLSSVSSFDRVGGSGVGGGGIMTRRWHGDGPGPDAPTVCVTFVNPDDSKSRISARVGETLLRAAHRTGIEMEGACEGVCACSTCHVILEQELYDRILMDMNDDGALSEDEEDMLDMAFGLTHTSRLGCQITVREYMDGSVFTLPKATRNFYVDGHKPKPH</sequence>
<evidence type="ECO:0000313" key="10">
    <source>
        <dbReference type="EMBL" id="KAL3826604.1"/>
    </source>
</evidence>
<evidence type="ECO:0000256" key="6">
    <source>
        <dbReference type="ARBA" id="ARBA00023004"/>
    </source>
</evidence>
<keyword evidence="6" id="KW-0408">Iron</keyword>
<proteinExistence type="inferred from homology"/>
<evidence type="ECO:0000256" key="8">
    <source>
        <dbReference type="ARBA" id="ARBA00034078"/>
    </source>
</evidence>
<dbReference type="InterPro" id="IPR001041">
    <property type="entry name" value="2Fe-2S_ferredoxin-type"/>
</dbReference>
<keyword evidence="11" id="KW-1185">Reference proteome</keyword>
<keyword evidence="5" id="KW-0249">Electron transport</keyword>
<keyword evidence="2" id="KW-0813">Transport</keyword>
<evidence type="ECO:0000256" key="2">
    <source>
        <dbReference type="ARBA" id="ARBA00022448"/>
    </source>
</evidence>
<evidence type="ECO:0000256" key="1">
    <source>
        <dbReference type="ARBA" id="ARBA00010914"/>
    </source>
</evidence>
<keyword evidence="4" id="KW-0479">Metal-binding</keyword>
<evidence type="ECO:0000259" key="9">
    <source>
        <dbReference type="PROSITE" id="PS51085"/>
    </source>
</evidence>
<keyword evidence="3" id="KW-0001">2Fe-2S</keyword>
<accession>A0ABD3SPV1</accession>
<dbReference type="SUPFAM" id="SSF54292">
    <property type="entry name" value="2Fe-2S ferredoxin-like"/>
    <property type="match status" value="1"/>
</dbReference>
<evidence type="ECO:0000256" key="4">
    <source>
        <dbReference type="ARBA" id="ARBA00022723"/>
    </source>
</evidence>
<name>A0ABD3SPV1_9STRA</name>
<dbReference type="InterPro" id="IPR036010">
    <property type="entry name" value="2Fe-2S_ferredoxin-like_sf"/>
</dbReference>
<dbReference type="InterPro" id="IPR012675">
    <property type="entry name" value="Beta-grasp_dom_sf"/>
</dbReference>
<dbReference type="EMBL" id="JALLPB020000018">
    <property type="protein sequence ID" value="KAL3826604.1"/>
    <property type="molecule type" value="Genomic_DNA"/>
</dbReference>
<evidence type="ECO:0000256" key="7">
    <source>
        <dbReference type="ARBA" id="ARBA00023014"/>
    </source>
</evidence>
<comment type="similarity">
    <text evidence="1">Belongs to the adrenodoxin/putidaredoxin family.</text>
</comment>
<dbReference type="Pfam" id="PF00111">
    <property type="entry name" value="Fer2"/>
    <property type="match status" value="1"/>
</dbReference>
<comment type="caution">
    <text evidence="10">The sequence shown here is derived from an EMBL/GenBank/DDBJ whole genome shotgun (WGS) entry which is preliminary data.</text>
</comment>
<feature type="domain" description="2Fe-2S ferredoxin-type" evidence="9">
    <location>
        <begin position="66"/>
        <end position="174"/>
    </location>
</feature>
<dbReference type="InterPro" id="IPR001055">
    <property type="entry name" value="Adrenodoxin-like"/>
</dbReference>
<reference evidence="10 11" key="1">
    <citation type="submission" date="2024-10" db="EMBL/GenBank/DDBJ databases">
        <title>Updated reference genomes for cyclostephanoid diatoms.</title>
        <authorList>
            <person name="Roberts W.R."/>
            <person name="Alverson A.J."/>
        </authorList>
    </citation>
    <scope>NUCLEOTIDE SEQUENCE [LARGE SCALE GENOMIC DNA]</scope>
    <source>
        <strain evidence="10 11">AJA228-03</strain>
    </source>
</reference>
<dbReference type="GO" id="GO:0051537">
    <property type="term" value="F:2 iron, 2 sulfur cluster binding"/>
    <property type="evidence" value="ECO:0007669"/>
    <property type="project" value="UniProtKB-KW"/>
</dbReference>
<dbReference type="Gene3D" id="3.10.20.30">
    <property type="match status" value="1"/>
</dbReference>
<keyword evidence="7" id="KW-0411">Iron-sulfur</keyword>
<dbReference type="GO" id="GO:0046872">
    <property type="term" value="F:metal ion binding"/>
    <property type="evidence" value="ECO:0007669"/>
    <property type="project" value="UniProtKB-KW"/>
</dbReference>
<dbReference type="CDD" id="cd00207">
    <property type="entry name" value="fer2"/>
    <property type="match status" value="1"/>
</dbReference>
<evidence type="ECO:0000256" key="3">
    <source>
        <dbReference type="ARBA" id="ARBA00022714"/>
    </source>
</evidence>
<organism evidence="10 11">
    <name type="scientific">Cyclostephanos tholiformis</name>
    <dbReference type="NCBI Taxonomy" id="382380"/>
    <lineage>
        <taxon>Eukaryota</taxon>
        <taxon>Sar</taxon>
        <taxon>Stramenopiles</taxon>
        <taxon>Ochrophyta</taxon>
        <taxon>Bacillariophyta</taxon>
        <taxon>Coscinodiscophyceae</taxon>
        <taxon>Thalassiosirophycidae</taxon>
        <taxon>Stephanodiscales</taxon>
        <taxon>Stephanodiscaceae</taxon>
        <taxon>Cyclostephanos</taxon>
    </lineage>
</organism>
<evidence type="ECO:0000313" key="11">
    <source>
        <dbReference type="Proteomes" id="UP001530377"/>
    </source>
</evidence>
<protein>
    <recommendedName>
        <fullName evidence="9">2Fe-2S ferredoxin-type domain-containing protein</fullName>
    </recommendedName>
</protein>
<dbReference type="PANTHER" id="PTHR23426:SF72">
    <property type="entry name" value="2FE-2S FERREDOXIN-TYPE DOMAIN-CONTAINING PROTEIN"/>
    <property type="match status" value="1"/>
</dbReference>
<dbReference type="PROSITE" id="PS51085">
    <property type="entry name" value="2FE2S_FER_2"/>
    <property type="match status" value="1"/>
</dbReference>